<sequence>MSAQNSKEIQKLLQAEKKAHEIVQKARGYRTQKLKDAKTDAAADIEAYKKKKEEDFSKTKNADSGSNTKAEAEAEESAKSELAEIKKAGEKAEKDVLKKLIDEVLTPKPIVHINA</sequence>
<evidence type="ECO:0000313" key="8">
    <source>
        <dbReference type="EMBL" id="RDW27439.1"/>
    </source>
</evidence>
<dbReference type="OMA" id="ARKYRQD"/>
<evidence type="ECO:0000256" key="3">
    <source>
        <dbReference type="ARBA" id="ARBA00022781"/>
    </source>
</evidence>
<dbReference type="FunFam" id="1.20.5.2950:FF:000001">
    <property type="entry name" value="V-type proton ATPase subunit G"/>
    <property type="match status" value="1"/>
</dbReference>
<evidence type="ECO:0000256" key="4">
    <source>
        <dbReference type="ARBA" id="ARBA00023065"/>
    </source>
</evidence>
<evidence type="ECO:0000313" key="7">
    <source>
        <dbReference type="EMBL" id="AOW05273.1"/>
    </source>
</evidence>
<reference evidence="8 10" key="2">
    <citation type="submission" date="2018-07" db="EMBL/GenBank/DDBJ databases">
        <title>Draft Genome Assemblies for Five Robust Yarrowia lipolytica Strains Exhibiting High Lipid Production and Pentose Sugar Utilization and Sugar Alcohol Secretion from Undetoxified Lignocellulosic Biomass Hydrolysates.</title>
        <authorList>
            <consortium name="DOE Joint Genome Institute"/>
            <person name="Walker C."/>
            <person name="Ryu S."/>
            <person name="Na H."/>
            <person name="Zane M."/>
            <person name="LaButti K."/>
            <person name="Lipzen A."/>
            <person name="Haridas S."/>
            <person name="Barry K."/>
            <person name="Grigoriev I.V."/>
            <person name="Quarterman J."/>
            <person name="Slininger P."/>
            <person name="Dien B."/>
            <person name="Trinh C.T."/>
        </authorList>
    </citation>
    <scope>NUCLEOTIDE SEQUENCE [LARGE SCALE GENOMIC DNA]</scope>
    <source>
        <strain evidence="8 10">YB392</strain>
    </source>
</reference>
<dbReference type="EMBL" id="CP017557">
    <property type="protein sequence ID" value="AOW05273.1"/>
    <property type="molecule type" value="Genomic_DNA"/>
</dbReference>
<dbReference type="EMBL" id="KZ858962">
    <property type="protein sequence ID" value="RDW27439.1"/>
    <property type="molecule type" value="Genomic_DNA"/>
</dbReference>
<dbReference type="InterPro" id="IPR005124">
    <property type="entry name" value="V-ATPase_G"/>
</dbReference>
<evidence type="ECO:0000313" key="10">
    <source>
        <dbReference type="Proteomes" id="UP000256601"/>
    </source>
</evidence>
<dbReference type="PANTHER" id="PTHR12713">
    <property type="entry name" value="VACUOLAR ATP SYNTHASE SUBUNIT G"/>
    <property type="match status" value="1"/>
</dbReference>
<accession>A0A1D8NI06</accession>
<keyword evidence="2 5" id="KW-0813">Transport</keyword>
<gene>
    <name evidence="8" type="ORF">B0I71DRAFT_129003</name>
    <name evidence="7" type="ORF">YALI1_E14125g</name>
</gene>
<dbReference type="Pfam" id="PF03179">
    <property type="entry name" value="V-ATPase_G"/>
    <property type="match status" value="1"/>
</dbReference>
<keyword evidence="3 5" id="KW-0375">Hydrogen ion transport</keyword>
<evidence type="ECO:0000256" key="2">
    <source>
        <dbReference type="ARBA" id="ARBA00022448"/>
    </source>
</evidence>
<evidence type="ECO:0000256" key="6">
    <source>
        <dbReference type="SAM" id="MobiDB-lite"/>
    </source>
</evidence>
<evidence type="ECO:0000256" key="5">
    <source>
        <dbReference type="RuleBase" id="RU364019"/>
    </source>
</evidence>
<dbReference type="GO" id="GO:0046961">
    <property type="term" value="F:proton-transporting ATPase activity, rotational mechanism"/>
    <property type="evidence" value="ECO:0007669"/>
    <property type="project" value="InterPro"/>
</dbReference>
<dbReference type="PANTHER" id="PTHR12713:SF11">
    <property type="entry name" value="V-TYPE PROTON ATPASE SUBUNIT G"/>
    <property type="match status" value="1"/>
</dbReference>
<dbReference type="eggNOG" id="KOG1772">
    <property type="taxonomic scope" value="Eukaryota"/>
</dbReference>
<organism evidence="7 9">
    <name type="scientific">Yarrowia lipolytica</name>
    <name type="common">Candida lipolytica</name>
    <dbReference type="NCBI Taxonomy" id="4952"/>
    <lineage>
        <taxon>Eukaryota</taxon>
        <taxon>Fungi</taxon>
        <taxon>Dikarya</taxon>
        <taxon>Ascomycota</taxon>
        <taxon>Saccharomycotina</taxon>
        <taxon>Dipodascomycetes</taxon>
        <taxon>Dipodascales</taxon>
        <taxon>Dipodascales incertae sedis</taxon>
        <taxon>Yarrowia</taxon>
    </lineage>
</organism>
<dbReference type="KEGG" id="yli:2912750"/>
<dbReference type="AlphaFoldDB" id="A0A1D8NI06"/>
<dbReference type="GeneID" id="2912750"/>
<dbReference type="VEuPathDB" id="FungiDB:YALI0_E11355g"/>
<proteinExistence type="inferred from homology"/>
<comment type="similarity">
    <text evidence="1 5">Belongs to the V-ATPase G subunit family.</text>
</comment>
<evidence type="ECO:0000256" key="1">
    <source>
        <dbReference type="ARBA" id="ARBA00010066"/>
    </source>
</evidence>
<comment type="subunit">
    <text evidence="5">V-ATPase is a heteromultimeric enzyme made up of two complexes: the ATP-hydrolytic V1 complex and the proton translocation V0 complex.</text>
</comment>
<dbReference type="GO" id="GO:0016887">
    <property type="term" value="F:ATP hydrolysis activity"/>
    <property type="evidence" value="ECO:0007669"/>
    <property type="project" value="TreeGrafter"/>
</dbReference>
<dbReference type="Gene3D" id="1.20.5.2950">
    <property type="match status" value="1"/>
</dbReference>
<dbReference type="NCBIfam" id="TIGR01147">
    <property type="entry name" value="V_ATP_synt_G"/>
    <property type="match status" value="1"/>
</dbReference>
<dbReference type="VEuPathDB" id="FungiDB:YALI1_E14125g"/>
<evidence type="ECO:0000313" key="9">
    <source>
        <dbReference type="Proteomes" id="UP000182444"/>
    </source>
</evidence>
<feature type="compositionally biased region" description="Basic and acidic residues" evidence="6">
    <location>
        <begin position="49"/>
        <end position="61"/>
    </location>
</feature>
<dbReference type="Proteomes" id="UP000182444">
    <property type="component" value="Chromosome 1E"/>
</dbReference>
<protein>
    <recommendedName>
        <fullName evidence="5">V-type proton ATPase subunit G</fullName>
    </recommendedName>
</protein>
<comment type="function">
    <text evidence="5">Subunit of the V1 complex of vacuolar(H+)-ATPase (V-ATPase), a multisubunit enzyme composed of a peripheral complex (V1) that hydrolyzes ATP and a membrane integral complex (V0) that translocates protons. V-ATPase is responsible for acidifying and maintaining the pH of intracellular compartments and in some cell types, is targeted to the plasma membrane, where it is responsible for acidifying the extracellular environment.</text>
</comment>
<feature type="region of interest" description="Disordered" evidence="6">
    <location>
        <begin position="49"/>
        <end position="78"/>
    </location>
</feature>
<keyword evidence="4 5" id="KW-0406">Ion transport</keyword>
<reference evidence="7 9" key="1">
    <citation type="journal article" date="2016" name="PLoS ONE">
        <title>Sequence Assembly of Yarrowia lipolytica Strain W29/CLIB89 Shows Transposable Element Diversity.</title>
        <authorList>
            <person name="Magnan C."/>
            <person name="Yu J."/>
            <person name="Chang I."/>
            <person name="Jahn E."/>
            <person name="Kanomata Y."/>
            <person name="Wu J."/>
            <person name="Zeller M."/>
            <person name="Oakes M."/>
            <person name="Baldi P."/>
            <person name="Sandmeyer S."/>
        </authorList>
    </citation>
    <scope>NUCLEOTIDE SEQUENCE [LARGE SCALE GENOMIC DNA]</scope>
    <source>
        <strain evidence="7">CLIB89</strain>
        <strain evidence="9">CLIB89(W29)</strain>
    </source>
</reference>
<dbReference type="Proteomes" id="UP000256601">
    <property type="component" value="Unassembled WGS sequence"/>
</dbReference>
<name>A0A1D8NI06_YARLL</name>
<dbReference type="GO" id="GO:0000221">
    <property type="term" value="C:vacuolar proton-transporting V-type ATPase, V1 domain"/>
    <property type="evidence" value="ECO:0007669"/>
    <property type="project" value="EnsemblFungi"/>
</dbReference>